<evidence type="ECO:0000313" key="5">
    <source>
        <dbReference type="Proteomes" id="UP000054770"/>
    </source>
</evidence>
<dbReference type="InterPro" id="IPR052161">
    <property type="entry name" value="Mycobact_Acyl-CoA_DH"/>
</dbReference>
<dbReference type="PANTHER" id="PTHR43292:SF4">
    <property type="entry name" value="ACYL-COA DEHYDROGENASE FADE34"/>
    <property type="match status" value="1"/>
</dbReference>
<organism evidence="4 5">
    <name type="scientific">Caballeronia choica</name>
    <dbReference type="NCBI Taxonomy" id="326476"/>
    <lineage>
        <taxon>Bacteria</taxon>
        <taxon>Pseudomonadati</taxon>
        <taxon>Pseudomonadota</taxon>
        <taxon>Betaproteobacteria</taxon>
        <taxon>Burkholderiales</taxon>
        <taxon>Burkholderiaceae</taxon>
        <taxon>Caballeronia</taxon>
    </lineage>
</organism>
<accession>A0A158KSK2</accession>
<dbReference type="InterPro" id="IPR006091">
    <property type="entry name" value="Acyl-CoA_Oxase/DH_mid-dom"/>
</dbReference>
<dbReference type="RefSeq" id="WP_087649039.1">
    <property type="nucleotide sequence ID" value="NZ_FCON02000153.1"/>
</dbReference>
<dbReference type="PANTHER" id="PTHR43292">
    <property type="entry name" value="ACYL-COA DEHYDROGENASE"/>
    <property type="match status" value="1"/>
</dbReference>
<protein>
    <submittedName>
        <fullName evidence="4">Acyl-CoA dehydrogenase</fullName>
    </submittedName>
</protein>
<evidence type="ECO:0000259" key="2">
    <source>
        <dbReference type="Pfam" id="PF02770"/>
    </source>
</evidence>
<dbReference type="SUPFAM" id="SSF56645">
    <property type="entry name" value="Acyl-CoA dehydrogenase NM domain-like"/>
    <property type="match status" value="1"/>
</dbReference>
<dbReference type="GO" id="GO:0005886">
    <property type="term" value="C:plasma membrane"/>
    <property type="evidence" value="ECO:0007669"/>
    <property type="project" value="TreeGrafter"/>
</dbReference>
<sequence length="385" mass="41631">MSNLLDAFHLSDLPAEAEAFRAQVKDFLKDNPPHASADIRARSWMGFDADFSRRLAARGWVGLTLPARYGGAGLDAFRRFVLVEELLAAGAPVAAHWIADRQSGPLILKYGTEAQKDFYLPRICAGAVFFCIGMSEPNSGSDLASVRTRATRCEGGWRLNGRKIWTTNAHHCHYMIALVRSSGVPEDRQKGLSQFIVDLSLPGVNVCPIVDQAGDAHFSEVTFDDVFLADGSLVGEEGAGWEQVTAELAFERSGPERLYSSVVLLDCWVAHLRRHGASGANTTMLGSFVTQLATLRSMSVAVTARLARGESPIVEAALVKDIGTEFEQAIPALLEAAISADPAQAPDAELYRAVAYLSQISPTFSLRGGTREVLRGMIARGLGLR</sequence>
<keyword evidence="1" id="KW-0560">Oxidoreductase</keyword>
<dbReference type="Proteomes" id="UP000054770">
    <property type="component" value="Unassembled WGS sequence"/>
</dbReference>
<dbReference type="Gene3D" id="2.40.110.10">
    <property type="entry name" value="Butyryl-CoA Dehydrogenase, subunit A, domain 2"/>
    <property type="match status" value="1"/>
</dbReference>
<evidence type="ECO:0000259" key="3">
    <source>
        <dbReference type="Pfam" id="PF02771"/>
    </source>
</evidence>
<dbReference type="EMBL" id="FCON02000153">
    <property type="protein sequence ID" value="SAL84156.1"/>
    <property type="molecule type" value="Genomic_DNA"/>
</dbReference>
<keyword evidence="5" id="KW-1185">Reference proteome</keyword>
<feature type="domain" description="Acyl-CoA oxidase/dehydrogenase middle" evidence="2">
    <location>
        <begin position="131"/>
        <end position="226"/>
    </location>
</feature>
<dbReference type="GO" id="GO:0003995">
    <property type="term" value="F:acyl-CoA dehydrogenase activity"/>
    <property type="evidence" value="ECO:0007669"/>
    <property type="project" value="InterPro"/>
</dbReference>
<feature type="domain" description="Acyl-CoA dehydrogenase/oxidase N-terminal" evidence="3">
    <location>
        <begin position="15"/>
        <end position="126"/>
    </location>
</feature>
<dbReference type="InterPro" id="IPR037069">
    <property type="entry name" value="AcylCoA_DH/ox_N_sf"/>
</dbReference>
<evidence type="ECO:0000313" key="4">
    <source>
        <dbReference type="EMBL" id="SAL84156.1"/>
    </source>
</evidence>
<dbReference type="Pfam" id="PF02770">
    <property type="entry name" value="Acyl-CoA_dh_M"/>
    <property type="match status" value="1"/>
</dbReference>
<proteinExistence type="predicted"/>
<dbReference type="AlphaFoldDB" id="A0A158KSK2"/>
<dbReference type="Gene3D" id="1.20.140.10">
    <property type="entry name" value="Butyryl-CoA Dehydrogenase, subunit A, domain 3"/>
    <property type="match status" value="1"/>
</dbReference>
<dbReference type="InterPro" id="IPR046373">
    <property type="entry name" value="Acyl-CoA_Oxase/DH_mid-dom_sf"/>
</dbReference>
<dbReference type="Pfam" id="PF02771">
    <property type="entry name" value="Acyl-CoA_dh_N"/>
    <property type="match status" value="1"/>
</dbReference>
<reference evidence="4" key="1">
    <citation type="submission" date="2016-01" db="EMBL/GenBank/DDBJ databases">
        <authorList>
            <person name="Peeters C."/>
        </authorList>
    </citation>
    <scope>NUCLEOTIDE SEQUENCE [LARGE SCALE GENOMIC DNA]</scope>
    <source>
        <strain evidence="4">LMG 22940</strain>
    </source>
</reference>
<gene>
    <name evidence="4" type="ORF">AWB68_07188</name>
</gene>
<dbReference type="InterPro" id="IPR013786">
    <property type="entry name" value="AcylCoA_DH/ox_N"/>
</dbReference>
<dbReference type="GO" id="GO:0050660">
    <property type="term" value="F:flavin adenine dinucleotide binding"/>
    <property type="evidence" value="ECO:0007669"/>
    <property type="project" value="InterPro"/>
</dbReference>
<dbReference type="Gene3D" id="1.10.540.10">
    <property type="entry name" value="Acyl-CoA dehydrogenase/oxidase, N-terminal domain"/>
    <property type="match status" value="1"/>
</dbReference>
<comment type="caution">
    <text evidence="4">The sequence shown here is derived from an EMBL/GenBank/DDBJ whole genome shotgun (WGS) entry which is preliminary data.</text>
</comment>
<dbReference type="OrthoDB" id="9770681at2"/>
<dbReference type="InterPro" id="IPR009100">
    <property type="entry name" value="AcylCoA_DH/oxidase_NM_dom_sf"/>
</dbReference>
<name>A0A158KSK2_9BURK</name>
<dbReference type="PROSITE" id="PS00072">
    <property type="entry name" value="ACYL_COA_DH_1"/>
    <property type="match status" value="1"/>
</dbReference>
<dbReference type="InterPro" id="IPR006089">
    <property type="entry name" value="Acyl-CoA_DH_CS"/>
</dbReference>
<evidence type="ECO:0000256" key="1">
    <source>
        <dbReference type="ARBA" id="ARBA00023002"/>
    </source>
</evidence>